<dbReference type="InterPro" id="IPR027485">
    <property type="entry name" value="AMMECR1_N"/>
</dbReference>
<organism evidence="4 5">
    <name type="scientific">Candidatus Jettenia ecosi</name>
    <dbReference type="NCBI Taxonomy" id="2494326"/>
    <lineage>
        <taxon>Bacteria</taxon>
        <taxon>Pseudomonadati</taxon>
        <taxon>Planctomycetota</taxon>
        <taxon>Candidatus Brocadiia</taxon>
        <taxon>Candidatus Brocadiales</taxon>
        <taxon>Candidatus Brocadiaceae</taxon>
        <taxon>Candidatus Jettenia</taxon>
    </lineage>
</organism>
<dbReference type="PANTHER" id="PTHR11060:SF0">
    <property type="entry name" value="PROTEIN MEMO1"/>
    <property type="match status" value="1"/>
</dbReference>
<dbReference type="EMBL" id="SULG01000051">
    <property type="protein sequence ID" value="TLD41359.1"/>
    <property type="molecule type" value="Genomic_DNA"/>
</dbReference>
<dbReference type="InterPro" id="IPR027623">
    <property type="entry name" value="AmmeMemoSam_A"/>
</dbReference>
<proteinExistence type="inferred from homology"/>
<feature type="signal peptide" evidence="2">
    <location>
        <begin position="1"/>
        <end position="21"/>
    </location>
</feature>
<dbReference type="InterPro" id="IPR002737">
    <property type="entry name" value="MEMO1_fam"/>
</dbReference>
<comment type="caution">
    <text evidence="4">The sequence shown here is derived from an EMBL/GenBank/DDBJ whole genome shotgun (WGS) entry which is preliminary data.</text>
</comment>
<comment type="similarity">
    <text evidence="1">Belongs to the MEMO1 family.</text>
</comment>
<keyword evidence="2" id="KW-0732">Signal</keyword>
<dbReference type="InterPro" id="IPR002733">
    <property type="entry name" value="AMMECR1_domain"/>
</dbReference>
<dbReference type="NCBIfam" id="TIGR00296">
    <property type="entry name" value="TIGR00296 family protein"/>
    <property type="match status" value="1"/>
</dbReference>
<evidence type="ECO:0000259" key="3">
    <source>
        <dbReference type="PROSITE" id="PS51112"/>
    </source>
</evidence>
<dbReference type="SUPFAM" id="SSF143447">
    <property type="entry name" value="AMMECR1-like"/>
    <property type="match status" value="1"/>
</dbReference>
<dbReference type="NCBIfam" id="TIGR04335">
    <property type="entry name" value="AmmeMemoSam_A"/>
    <property type="match status" value="1"/>
</dbReference>
<sequence>MRSLSPFVFFLIVLSNSILFAQTELQEVWEPQVAGRFYSENENVLKGQINTFFKNIPKQPDKGKPLAVISPHAGYQYSGQVAAYGYKSIKGYEFTRVILLSPSHFSTGKRFRGVSILKAKNFKTPLGIIPVDQEACNYLLTFAKGSSPTAPQKTATLFGSYEGAYSGEHSLETQLPFLQLSLGNFTLVPIMVGILVDDDFDQIAHAIRPLLDDKTLVVVSSDFTHYGEGYGYVPFKTNIEKNIKALDYGAFEKILSKDFHGLRTYRKETGINTCGIIPIALLLKLLPENAQGEILNYDTSGRQSNNFSFSVSYASIIFTKLPETKSGHYVPPLDSSEKHPPFSLTSEEKIRLLSLARNTLQTYTRTGIPPDLTPIERTVTPKLKKNYGVFVTLKKCGELRGCMGYVLPKRALFQGVVENTINSSSGDRRFNPVDAQEISDIIIEISVLSELKKINKPVNFLLGKEGILIRKGLAHAVFLPQIAIEEGWDRTETLRRLCQKAGLPKDAWKDTGIGMEFYVFTTHVFNEVDTI</sequence>
<evidence type="ECO:0000256" key="2">
    <source>
        <dbReference type="SAM" id="SignalP"/>
    </source>
</evidence>
<protein>
    <submittedName>
        <fullName evidence="4">Putative ACR</fullName>
    </submittedName>
</protein>
<dbReference type="CDD" id="cd07361">
    <property type="entry name" value="MEMO_like"/>
    <property type="match status" value="1"/>
</dbReference>
<evidence type="ECO:0000256" key="1">
    <source>
        <dbReference type="ARBA" id="ARBA00006315"/>
    </source>
</evidence>
<dbReference type="Gene3D" id="3.40.830.10">
    <property type="entry name" value="LigB-like"/>
    <property type="match status" value="1"/>
</dbReference>
<dbReference type="PROSITE" id="PS51112">
    <property type="entry name" value="AMMECR1"/>
    <property type="match status" value="1"/>
</dbReference>
<dbReference type="Pfam" id="PF01871">
    <property type="entry name" value="AMMECR1"/>
    <property type="match status" value="1"/>
</dbReference>
<evidence type="ECO:0000313" key="4">
    <source>
        <dbReference type="EMBL" id="TLD41359.1"/>
    </source>
</evidence>
<dbReference type="PANTHER" id="PTHR11060">
    <property type="entry name" value="PROTEIN MEMO1"/>
    <property type="match status" value="1"/>
</dbReference>
<reference evidence="4 5" key="1">
    <citation type="submission" date="2019-04" db="EMBL/GenBank/DDBJ databases">
        <title>Genome of a novel bacterium Candidatus Jettenia ecosi reconstructed from metagenome of an anammox bioreactor.</title>
        <authorList>
            <person name="Mardanov A.V."/>
            <person name="Beletsky A.V."/>
            <person name="Ravin N.V."/>
            <person name="Botchkova E.A."/>
            <person name="Litti Y.V."/>
            <person name="Nozhevnikova A.N."/>
        </authorList>
    </citation>
    <scope>NUCLEOTIDE SEQUENCE [LARGE SCALE GENOMIC DNA]</scope>
    <source>
        <strain evidence="4">J2</strain>
    </source>
</reference>
<dbReference type="AlphaFoldDB" id="A0A533QAK2"/>
<accession>A0A533QAK2</accession>
<evidence type="ECO:0000313" key="5">
    <source>
        <dbReference type="Proteomes" id="UP000319783"/>
    </source>
</evidence>
<dbReference type="Proteomes" id="UP000319783">
    <property type="component" value="Unassembled WGS sequence"/>
</dbReference>
<name>A0A533QAK2_9BACT</name>
<dbReference type="Gene3D" id="3.30.700.20">
    <property type="entry name" value="Hypothetical protein ph0010, domain 1"/>
    <property type="match status" value="1"/>
</dbReference>
<dbReference type="Gene3D" id="3.30.1490.150">
    <property type="entry name" value="Hypothetical protein ph0010, domain 2"/>
    <property type="match status" value="1"/>
</dbReference>
<feature type="domain" description="AMMECR1" evidence="3">
    <location>
        <begin position="347"/>
        <end position="531"/>
    </location>
</feature>
<gene>
    <name evidence="4" type="ORF">JETT_2366</name>
</gene>
<dbReference type="Pfam" id="PF01875">
    <property type="entry name" value="Memo"/>
    <property type="match status" value="1"/>
</dbReference>
<feature type="chain" id="PRO_5021828866" evidence="2">
    <location>
        <begin position="22"/>
        <end position="531"/>
    </location>
</feature>
<dbReference type="NCBIfam" id="TIGR04336">
    <property type="entry name" value="AmmeMemoSam_B"/>
    <property type="match status" value="1"/>
</dbReference>
<dbReference type="InterPro" id="IPR023473">
    <property type="entry name" value="AMMECR1"/>
</dbReference>
<dbReference type="InterPro" id="IPR036071">
    <property type="entry name" value="AMMECR1_dom_sf"/>
</dbReference>